<feature type="compositionally biased region" description="Basic residues" evidence="1">
    <location>
        <begin position="198"/>
        <end position="208"/>
    </location>
</feature>
<evidence type="ECO:0000313" key="4">
    <source>
        <dbReference type="Proteomes" id="UP000030651"/>
    </source>
</evidence>
<gene>
    <name evidence="3" type="ORF">PFICI_03855</name>
</gene>
<dbReference type="PANTHER" id="PTHR28153">
    <property type="entry name" value="PROTEIN, PUTATIVE-RELATED"/>
    <property type="match status" value="1"/>
</dbReference>
<dbReference type="GO" id="GO:0005811">
    <property type="term" value="C:lipid droplet"/>
    <property type="evidence" value="ECO:0007669"/>
    <property type="project" value="TreeGrafter"/>
</dbReference>
<proteinExistence type="predicted"/>
<dbReference type="STRING" id="1229662.W3XII1"/>
<name>W3XII1_PESFW</name>
<feature type="compositionally biased region" description="Low complexity" evidence="1">
    <location>
        <begin position="20"/>
        <end position="32"/>
    </location>
</feature>
<dbReference type="OrthoDB" id="2152680at2759"/>
<dbReference type="InterPro" id="IPR028115">
    <property type="entry name" value="DUF4484"/>
</dbReference>
<dbReference type="PANTHER" id="PTHR28153:SF1">
    <property type="entry name" value="DUF4484 DOMAIN-CONTAINING PROTEIN"/>
    <property type="match status" value="1"/>
</dbReference>
<dbReference type="Pfam" id="PF09804">
    <property type="entry name" value="DENND11"/>
    <property type="match status" value="1"/>
</dbReference>
<reference evidence="4" key="1">
    <citation type="journal article" date="2015" name="BMC Genomics">
        <title>Genomic and transcriptomic analysis of the endophytic fungus Pestalotiopsis fici reveals its lifestyle and high potential for synthesis of natural products.</title>
        <authorList>
            <person name="Wang X."/>
            <person name="Zhang X."/>
            <person name="Liu L."/>
            <person name="Xiang M."/>
            <person name="Wang W."/>
            <person name="Sun X."/>
            <person name="Che Y."/>
            <person name="Guo L."/>
            <person name="Liu G."/>
            <person name="Guo L."/>
            <person name="Wang C."/>
            <person name="Yin W.B."/>
            <person name="Stadler M."/>
            <person name="Zhang X."/>
            <person name="Liu X."/>
        </authorList>
    </citation>
    <scope>NUCLEOTIDE SEQUENCE [LARGE SCALE GENOMIC DNA]</scope>
    <source>
        <strain evidence="4">W106-1 / CGMCC3.15140</strain>
    </source>
</reference>
<dbReference type="Proteomes" id="UP000030651">
    <property type="component" value="Unassembled WGS sequence"/>
</dbReference>
<protein>
    <recommendedName>
        <fullName evidence="2">DUF4484 domain-containing protein</fullName>
    </recommendedName>
</protein>
<evidence type="ECO:0000256" key="1">
    <source>
        <dbReference type="SAM" id="MobiDB-lite"/>
    </source>
</evidence>
<evidence type="ECO:0000313" key="3">
    <source>
        <dbReference type="EMBL" id="ETS85830.1"/>
    </source>
</evidence>
<dbReference type="InterPro" id="IPR018626">
    <property type="entry name" value="LCHN/Anr2"/>
</dbReference>
<sequence length="623" mass="68651">MAASRRGQPELHVRLPPRSPSTGTGLTTGTSLAAPQQLDLPPISAVFLIEFDVKAGYTLTWKAAEPGIELEGAVEYKSLPSGAHTVTDDLIYFVHERYAGLSAFVNAPIQDTESRNARMLAVGVLVPLSYGRLGRAWRHAEGLKEIASKMVVSGKEVSVLEQYWEKNKARDESTEQDARASKESLDLPSVTFEDQPKPPKKQKHTRHRSASDGTGLLAPGHKLSPFHPAWSLTALLDTFGPLIYPIHRAALLRKRILISCHAPVQEICNFVYNISILSNIPLPTYEILPPEGPSHRLRPLFNIGVHDIPFLVEDAKSKRSEDESSDQESGLGSGWIACTTDSILALKDTLWDMLITMPPPHASAGKVRAWPTVECPRGVPVKATQRDLRRYKALRTGLSRVQNNSNVVAESPESPRPPTVLTNPQQQTQDDPSLDEAEKIVEPLSWAALAYNGFMWWASAGEQARADEVEESSNDASLLAEVTHPNMSMHMTSSLGSMRRTSSIGGLGGPLPMDEARAELAIITYFHRLTSQLLTRFAEIVESSEVDEEGEPSNEDDDAMLPDEVREDYDGAIRINPEEIKSMGLDRWSKSDAEFIHELADVYFGRSAYVEGKPVEVCGVRVC</sequence>
<dbReference type="KEGG" id="pfy:PFICI_03855"/>
<feature type="region of interest" description="Disordered" evidence="1">
    <location>
        <begin position="168"/>
        <end position="218"/>
    </location>
</feature>
<dbReference type="GeneID" id="19268868"/>
<evidence type="ECO:0000259" key="2">
    <source>
        <dbReference type="Pfam" id="PF14831"/>
    </source>
</evidence>
<dbReference type="RefSeq" id="XP_007830627.1">
    <property type="nucleotide sequence ID" value="XM_007832436.1"/>
</dbReference>
<feature type="compositionally biased region" description="Polar residues" evidence="1">
    <location>
        <begin position="420"/>
        <end position="431"/>
    </location>
</feature>
<dbReference type="FunCoup" id="W3XII1">
    <property type="interactions" value="30"/>
</dbReference>
<dbReference type="InParanoid" id="W3XII1"/>
<feature type="region of interest" description="Disordered" evidence="1">
    <location>
        <begin position="402"/>
        <end position="433"/>
    </location>
</feature>
<organism evidence="3 4">
    <name type="scientific">Pestalotiopsis fici (strain W106-1 / CGMCC3.15140)</name>
    <dbReference type="NCBI Taxonomy" id="1229662"/>
    <lineage>
        <taxon>Eukaryota</taxon>
        <taxon>Fungi</taxon>
        <taxon>Dikarya</taxon>
        <taxon>Ascomycota</taxon>
        <taxon>Pezizomycotina</taxon>
        <taxon>Sordariomycetes</taxon>
        <taxon>Xylariomycetidae</taxon>
        <taxon>Amphisphaeriales</taxon>
        <taxon>Sporocadaceae</taxon>
        <taxon>Pestalotiopsis</taxon>
    </lineage>
</organism>
<dbReference type="Pfam" id="PF14831">
    <property type="entry name" value="DUF4484"/>
    <property type="match status" value="1"/>
</dbReference>
<dbReference type="EMBL" id="KI912110">
    <property type="protein sequence ID" value="ETS85830.1"/>
    <property type="molecule type" value="Genomic_DNA"/>
</dbReference>
<feature type="region of interest" description="Disordered" evidence="1">
    <location>
        <begin position="1"/>
        <end position="32"/>
    </location>
</feature>
<dbReference type="AlphaFoldDB" id="W3XII1"/>
<feature type="domain" description="DUF4484" evidence="2">
    <location>
        <begin position="441"/>
        <end position="623"/>
    </location>
</feature>
<dbReference type="HOGENOM" id="CLU_019791_0_0_1"/>
<dbReference type="InterPro" id="IPR053056">
    <property type="entry name" value="Lipid_Metab_Assoc_Protein"/>
</dbReference>
<feature type="compositionally biased region" description="Basic and acidic residues" evidence="1">
    <location>
        <begin position="168"/>
        <end position="185"/>
    </location>
</feature>
<keyword evidence="4" id="KW-1185">Reference proteome</keyword>
<dbReference type="OMA" id="GYTIVWK"/>
<accession>W3XII1</accession>
<dbReference type="eggNOG" id="KOG4704">
    <property type="taxonomic scope" value="Eukaryota"/>
</dbReference>